<name>X6M4V3_RETFI</name>
<dbReference type="AlphaFoldDB" id="X6M4V3"/>
<reference evidence="1 2" key="1">
    <citation type="journal article" date="2013" name="Curr. Biol.">
        <title>The Genome of the Foraminiferan Reticulomyxa filosa.</title>
        <authorList>
            <person name="Glockner G."/>
            <person name="Hulsmann N."/>
            <person name="Schleicher M."/>
            <person name="Noegel A.A."/>
            <person name="Eichinger L."/>
            <person name="Gallinger C."/>
            <person name="Pawlowski J."/>
            <person name="Sierra R."/>
            <person name="Euteneuer U."/>
            <person name="Pillet L."/>
            <person name="Moustafa A."/>
            <person name="Platzer M."/>
            <person name="Groth M."/>
            <person name="Szafranski K."/>
            <person name="Schliwa M."/>
        </authorList>
    </citation>
    <scope>NUCLEOTIDE SEQUENCE [LARGE SCALE GENOMIC DNA]</scope>
</reference>
<evidence type="ECO:0000313" key="1">
    <source>
        <dbReference type="EMBL" id="ETO08492.1"/>
    </source>
</evidence>
<proteinExistence type="predicted"/>
<protein>
    <submittedName>
        <fullName evidence="1">Uncharacterized protein</fullName>
    </submittedName>
</protein>
<sequence length="175" mass="20221">MVLKLKQYLQDHNIDPKKVGQILITFKICAWMTWATAVPICARLQPLRRLVKLSGPRRLYGNFKRKYPNVSQKFLLMFTKISRKFIVFNKKWIPEAFGQKHKDFGLAVAEATLLSKLLMPIWGPLEFLAIVRLYQSRWNVALPTIDELEQSLEQSSQIGLFGLPTTTDNENSDNV</sequence>
<dbReference type="EMBL" id="ASPP01024931">
    <property type="protein sequence ID" value="ETO08492.1"/>
    <property type="molecule type" value="Genomic_DNA"/>
</dbReference>
<comment type="caution">
    <text evidence="1">The sequence shown here is derived from an EMBL/GenBank/DDBJ whole genome shotgun (WGS) entry which is preliminary data.</text>
</comment>
<dbReference type="Proteomes" id="UP000023152">
    <property type="component" value="Unassembled WGS sequence"/>
</dbReference>
<gene>
    <name evidence="1" type="ORF">RFI_28896</name>
</gene>
<keyword evidence="2" id="KW-1185">Reference proteome</keyword>
<evidence type="ECO:0000313" key="2">
    <source>
        <dbReference type="Proteomes" id="UP000023152"/>
    </source>
</evidence>
<organism evidence="1 2">
    <name type="scientific">Reticulomyxa filosa</name>
    <dbReference type="NCBI Taxonomy" id="46433"/>
    <lineage>
        <taxon>Eukaryota</taxon>
        <taxon>Sar</taxon>
        <taxon>Rhizaria</taxon>
        <taxon>Retaria</taxon>
        <taxon>Foraminifera</taxon>
        <taxon>Monothalamids</taxon>
        <taxon>Reticulomyxidae</taxon>
        <taxon>Reticulomyxa</taxon>
    </lineage>
</organism>
<accession>X6M4V3</accession>